<keyword evidence="8" id="KW-0436">Ligase</keyword>
<keyword evidence="12" id="KW-0460">Magnesium</keyword>
<dbReference type="EMBL" id="UINC01005041">
    <property type="protein sequence ID" value="SVA18653.1"/>
    <property type="molecule type" value="Genomic_DNA"/>
</dbReference>
<dbReference type="PANTHER" id="PTHR11538">
    <property type="entry name" value="PHENYLALANYL-TRNA SYNTHETASE"/>
    <property type="match status" value="1"/>
</dbReference>
<evidence type="ECO:0000256" key="9">
    <source>
        <dbReference type="ARBA" id="ARBA00022723"/>
    </source>
</evidence>
<dbReference type="GO" id="GO:0006432">
    <property type="term" value="P:phenylalanyl-tRNA aminoacylation"/>
    <property type="evidence" value="ECO:0007669"/>
    <property type="project" value="InterPro"/>
</dbReference>
<evidence type="ECO:0000256" key="6">
    <source>
        <dbReference type="ARBA" id="ARBA00015409"/>
    </source>
</evidence>
<comment type="subunit">
    <text evidence="4">Tetramer of two alpha and two beta subunits.</text>
</comment>
<comment type="similarity">
    <text evidence="3">Belongs to the class-II aminoacyl-tRNA synthetase family. Phe-tRNA synthetase alpha subunit type 1 subfamily.</text>
</comment>
<evidence type="ECO:0000256" key="8">
    <source>
        <dbReference type="ARBA" id="ARBA00022598"/>
    </source>
</evidence>
<evidence type="ECO:0000313" key="18">
    <source>
        <dbReference type="EMBL" id="SVA18653.1"/>
    </source>
</evidence>
<dbReference type="NCBIfam" id="TIGR00468">
    <property type="entry name" value="pheS"/>
    <property type="match status" value="1"/>
</dbReference>
<dbReference type="GO" id="GO:0046872">
    <property type="term" value="F:metal ion binding"/>
    <property type="evidence" value="ECO:0007669"/>
    <property type="project" value="UniProtKB-KW"/>
</dbReference>
<comment type="cofactor">
    <cofactor evidence="1">
        <name>Mg(2+)</name>
        <dbReference type="ChEBI" id="CHEBI:18420"/>
    </cofactor>
</comment>
<protein>
    <recommendedName>
        <fullName evidence="6">Phenylalanine--tRNA ligase alpha subunit</fullName>
        <ecNumber evidence="5">6.1.1.20</ecNumber>
    </recommendedName>
    <alternativeName>
        <fullName evidence="15">Phenylalanyl-tRNA synthetase alpha subunit</fullName>
    </alternativeName>
</protein>
<keyword evidence="14" id="KW-0030">Aminoacyl-tRNA synthetase</keyword>
<evidence type="ECO:0000256" key="14">
    <source>
        <dbReference type="ARBA" id="ARBA00023146"/>
    </source>
</evidence>
<dbReference type="Gene3D" id="3.30.930.10">
    <property type="entry name" value="Bira Bifunctional Protein, Domain 2"/>
    <property type="match status" value="1"/>
</dbReference>
<name>A0A381TWX5_9ZZZZ</name>
<comment type="catalytic activity">
    <reaction evidence="16">
        <text>tRNA(Phe) + L-phenylalanine + ATP = L-phenylalanyl-tRNA(Phe) + AMP + diphosphate + H(+)</text>
        <dbReference type="Rhea" id="RHEA:19413"/>
        <dbReference type="Rhea" id="RHEA-COMP:9668"/>
        <dbReference type="Rhea" id="RHEA-COMP:9699"/>
        <dbReference type="ChEBI" id="CHEBI:15378"/>
        <dbReference type="ChEBI" id="CHEBI:30616"/>
        <dbReference type="ChEBI" id="CHEBI:33019"/>
        <dbReference type="ChEBI" id="CHEBI:58095"/>
        <dbReference type="ChEBI" id="CHEBI:78442"/>
        <dbReference type="ChEBI" id="CHEBI:78531"/>
        <dbReference type="ChEBI" id="CHEBI:456215"/>
        <dbReference type="EC" id="6.1.1.20"/>
    </reaction>
</comment>
<evidence type="ECO:0000256" key="2">
    <source>
        <dbReference type="ARBA" id="ARBA00004496"/>
    </source>
</evidence>
<proteinExistence type="inferred from homology"/>
<evidence type="ECO:0000256" key="1">
    <source>
        <dbReference type="ARBA" id="ARBA00001946"/>
    </source>
</evidence>
<dbReference type="SUPFAM" id="SSF46589">
    <property type="entry name" value="tRNA-binding arm"/>
    <property type="match status" value="1"/>
</dbReference>
<evidence type="ECO:0000256" key="5">
    <source>
        <dbReference type="ARBA" id="ARBA00012814"/>
    </source>
</evidence>
<feature type="domain" description="Aminoacyl-transfer RNA synthetases class-II family profile" evidence="17">
    <location>
        <begin position="129"/>
        <end position="320"/>
    </location>
</feature>
<dbReference type="GO" id="GO:0005737">
    <property type="term" value="C:cytoplasm"/>
    <property type="evidence" value="ECO:0007669"/>
    <property type="project" value="UniProtKB-SubCell"/>
</dbReference>
<evidence type="ECO:0000256" key="16">
    <source>
        <dbReference type="ARBA" id="ARBA00049255"/>
    </source>
</evidence>
<dbReference type="PROSITE" id="PS50862">
    <property type="entry name" value="AA_TRNA_LIGASE_II"/>
    <property type="match status" value="1"/>
</dbReference>
<dbReference type="SUPFAM" id="SSF55681">
    <property type="entry name" value="Class II aaRS and biotin synthetases"/>
    <property type="match status" value="1"/>
</dbReference>
<dbReference type="Pfam" id="PF02912">
    <property type="entry name" value="Phe_tRNA-synt_N"/>
    <property type="match status" value="1"/>
</dbReference>
<dbReference type="CDD" id="cd00496">
    <property type="entry name" value="PheRS_alpha_core"/>
    <property type="match status" value="1"/>
</dbReference>
<dbReference type="InterPro" id="IPR045864">
    <property type="entry name" value="aa-tRNA-synth_II/BPL/LPL"/>
</dbReference>
<dbReference type="Pfam" id="PF01409">
    <property type="entry name" value="tRNA-synt_2d"/>
    <property type="match status" value="1"/>
</dbReference>
<dbReference type="InterPro" id="IPR004188">
    <property type="entry name" value="Phe-tRNA_ligase_II_N"/>
</dbReference>
<evidence type="ECO:0000256" key="3">
    <source>
        <dbReference type="ARBA" id="ARBA00010207"/>
    </source>
</evidence>
<dbReference type="GO" id="GO:0005524">
    <property type="term" value="F:ATP binding"/>
    <property type="evidence" value="ECO:0007669"/>
    <property type="project" value="UniProtKB-KW"/>
</dbReference>
<dbReference type="FunFam" id="3.30.930.10:FF:000003">
    <property type="entry name" value="Phenylalanine--tRNA ligase alpha subunit"/>
    <property type="match status" value="1"/>
</dbReference>
<dbReference type="InterPro" id="IPR002319">
    <property type="entry name" value="Phenylalanyl-tRNA_Synthase"/>
</dbReference>
<evidence type="ECO:0000256" key="10">
    <source>
        <dbReference type="ARBA" id="ARBA00022741"/>
    </source>
</evidence>
<dbReference type="EC" id="6.1.1.20" evidence="5"/>
<evidence type="ECO:0000256" key="13">
    <source>
        <dbReference type="ARBA" id="ARBA00022917"/>
    </source>
</evidence>
<evidence type="ECO:0000256" key="15">
    <source>
        <dbReference type="ARBA" id="ARBA00030612"/>
    </source>
</evidence>
<dbReference type="AlphaFoldDB" id="A0A381TWX5"/>
<dbReference type="GO" id="GO:0000049">
    <property type="term" value="F:tRNA binding"/>
    <property type="evidence" value="ECO:0007669"/>
    <property type="project" value="InterPro"/>
</dbReference>
<evidence type="ECO:0000256" key="7">
    <source>
        <dbReference type="ARBA" id="ARBA00022490"/>
    </source>
</evidence>
<dbReference type="GO" id="GO:0004826">
    <property type="term" value="F:phenylalanine-tRNA ligase activity"/>
    <property type="evidence" value="ECO:0007669"/>
    <property type="project" value="UniProtKB-EC"/>
</dbReference>
<reference evidence="18" key="1">
    <citation type="submission" date="2018-05" db="EMBL/GenBank/DDBJ databases">
        <authorList>
            <person name="Lanie J.A."/>
            <person name="Ng W.-L."/>
            <person name="Kazmierczak K.M."/>
            <person name="Andrzejewski T.M."/>
            <person name="Davidsen T.M."/>
            <person name="Wayne K.J."/>
            <person name="Tettelin H."/>
            <person name="Glass J.I."/>
            <person name="Rusch D."/>
            <person name="Podicherti R."/>
            <person name="Tsui H.-C.T."/>
            <person name="Winkler M.E."/>
        </authorList>
    </citation>
    <scope>NUCLEOTIDE SEQUENCE</scope>
</reference>
<dbReference type="PANTHER" id="PTHR11538:SF41">
    <property type="entry name" value="PHENYLALANINE--TRNA LIGASE, MITOCHONDRIAL"/>
    <property type="match status" value="1"/>
</dbReference>
<keyword evidence="10" id="KW-0547">Nucleotide-binding</keyword>
<evidence type="ECO:0000259" key="17">
    <source>
        <dbReference type="PROSITE" id="PS50862"/>
    </source>
</evidence>
<evidence type="ECO:0000256" key="4">
    <source>
        <dbReference type="ARBA" id="ARBA00011209"/>
    </source>
</evidence>
<accession>A0A381TWX5</accession>
<dbReference type="InterPro" id="IPR010978">
    <property type="entry name" value="tRNA-bd_arm"/>
</dbReference>
<organism evidence="18">
    <name type="scientific">marine metagenome</name>
    <dbReference type="NCBI Taxonomy" id="408172"/>
    <lineage>
        <taxon>unclassified sequences</taxon>
        <taxon>metagenomes</taxon>
        <taxon>ecological metagenomes</taxon>
    </lineage>
</organism>
<evidence type="ECO:0000256" key="11">
    <source>
        <dbReference type="ARBA" id="ARBA00022840"/>
    </source>
</evidence>
<keyword evidence="9" id="KW-0479">Metal-binding</keyword>
<sequence length="354" mass="40766">MSLSLDKKHILSKIDQTNSLHELETFRLEYLGKKGIIPSEMKSLANLEIEQKKIRGQELNTIKQIIEIAIIEKKQNIENKQLNEKIKKEKIDVTLPPNLTNEGKIHPISQTIFNIIEIFSNLNFSVETGPDIETDFNNFSALNIPSHHPAREMQDTFYIEKSDKNIGNVLRTHTSPVQVRTMLSSKPPIRIIVPGRTYRSDSDATHTPMFHQVEGLVVDQNSTMADLKSTLVTFLKEFFEMDNIKYRFRPSYFPFTEPSAEMDVAFTKKNNVYKIGEGKDWLEILGCGMVNPRVLDNCKIDSTKYQGFAFGMGIERLSMLKYGINDARSFFDTNYKWLEHYGFNVLDLNSKLEI</sequence>
<keyword evidence="13" id="KW-0648">Protein biosynthesis</keyword>
<comment type="subcellular location">
    <subcellularLocation>
        <location evidence="2">Cytoplasm</location>
    </subcellularLocation>
</comment>
<dbReference type="InterPro" id="IPR006195">
    <property type="entry name" value="aa-tRNA-synth_II"/>
</dbReference>
<keyword evidence="7" id="KW-0963">Cytoplasm</keyword>
<evidence type="ECO:0000256" key="12">
    <source>
        <dbReference type="ARBA" id="ARBA00022842"/>
    </source>
</evidence>
<dbReference type="InterPro" id="IPR022911">
    <property type="entry name" value="Phe_tRNA_ligase_alpha1_bac"/>
</dbReference>
<gene>
    <name evidence="18" type="ORF">METZ01_LOCUS71507</name>
</gene>
<keyword evidence="11" id="KW-0067">ATP-binding</keyword>
<dbReference type="HAMAP" id="MF_00281">
    <property type="entry name" value="Phe_tRNA_synth_alpha1"/>
    <property type="match status" value="1"/>
</dbReference>
<dbReference type="InterPro" id="IPR004529">
    <property type="entry name" value="Phe-tRNA-synth_IIc_asu"/>
</dbReference>